<evidence type="ECO:0000256" key="2">
    <source>
        <dbReference type="ARBA" id="ARBA00023125"/>
    </source>
</evidence>
<keyword evidence="2 5" id="KW-0238">DNA-binding</keyword>
<dbReference type="PANTHER" id="PTHR47894">
    <property type="entry name" value="HTH-TYPE TRANSCRIPTIONAL REGULATOR GADX"/>
    <property type="match status" value="1"/>
</dbReference>
<protein>
    <submittedName>
        <fullName evidence="5">AraC-type DNA-binding protein</fullName>
    </submittedName>
</protein>
<dbReference type="EMBL" id="FNSV01000005">
    <property type="protein sequence ID" value="SEC85761.1"/>
    <property type="molecule type" value="Genomic_DNA"/>
</dbReference>
<accession>A0A1H4VZA2</accession>
<keyword evidence="1" id="KW-0805">Transcription regulation</keyword>
<evidence type="ECO:0000256" key="1">
    <source>
        <dbReference type="ARBA" id="ARBA00023015"/>
    </source>
</evidence>
<evidence type="ECO:0000313" key="6">
    <source>
        <dbReference type="Proteomes" id="UP000183561"/>
    </source>
</evidence>
<keyword evidence="6" id="KW-1185">Reference proteome</keyword>
<dbReference type="AlphaFoldDB" id="A0A1H4VZA2"/>
<dbReference type="OrthoDB" id="5241536at2"/>
<evidence type="ECO:0000256" key="3">
    <source>
        <dbReference type="ARBA" id="ARBA00023163"/>
    </source>
</evidence>
<proteinExistence type="predicted"/>
<dbReference type="Proteomes" id="UP000183561">
    <property type="component" value="Unassembled WGS sequence"/>
</dbReference>
<dbReference type="SMART" id="SM00342">
    <property type="entry name" value="HTH_ARAC"/>
    <property type="match status" value="1"/>
</dbReference>
<dbReference type="SUPFAM" id="SSF46689">
    <property type="entry name" value="Homeodomain-like"/>
    <property type="match status" value="1"/>
</dbReference>
<name>A0A1H4VZA2_9NOCA</name>
<dbReference type="Pfam" id="PF12625">
    <property type="entry name" value="Arabinose_bd"/>
    <property type="match status" value="1"/>
</dbReference>
<organism evidence="5 6">
    <name type="scientific">Rhodococcus koreensis</name>
    <dbReference type="NCBI Taxonomy" id="99653"/>
    <lineage>
        <taxon>Bacteria</taxon>
        <taxon>Bacillati</taxon>
        <taxon>Actinomycetota</taxon>
        <taxon>Actinomycetes</taxon>
        <taxon>Mycobacteriales</taxon>
        <taxon>Nocardiaceae</taxon>
        <taxon>Rhodococcus</taxon>
    </lineage>
</organism>
<dbReference type="PANTHER" id="PTHR47894:SF4">
    <property type="entry name" value="HTH-TYPE TRANSCRIPTIONAL REGULATOR GADX"/>
    <property type="match status" value="1"/>
</dbReference>
<dbReference type="Pfam" id="PF12833">
    <property type="entry name" value="HTH_18"/>
    <property type="match status" value="1"/>
</dbReference>
<keyword evidence="3" id="KW-0804">Transcription</keyword>
<dbReference type="GO" id="GO:0000976">
    <property type="term" value="F:transcription cis-regulatory region binding"/>
    <property type="evidence" value="ECO:0007669"/>
    <property type="project" value="TreeGrafter"/>
</dbReference>
<dbReference type="RefSeq" id="WP_072944975.1">
    <property type="nucleotide sequence ID" value="NZ_FNSV01000005.1"/>
</dbReference>
<dbReference type="InterPro" id="IPR009057">
    <property type="entry name" value="Homeodomain-like_sf"/>
</dbReference>
<dbReference type="GO" id="GO:0005829">
    <property type="term" value="C:cytosol"/>
    <property type="evidence" value="ECO:0007669"/>
    <property type="project" value="TreeGrafter"/>
</dbReference>
<dbReference type="GO" id="GO:0003700">
    <property type="term" value="F:DNA-binding transcription factor activity"/>
    <property type="evidence" value="ECO:0007669"/>
    <property type="project" value="InterPro"/>
</dbReference>
<feature type="domain" description="HTH araC/xylS-type" evidence="4">
    <location>
        <begin position="234"/>
        <end position="332"/>
    </location>
</feature>
<dbReference type="InterPro" id="IPR032687">
    <property type="entry name" value="AraC-type_N"/>
</dbReference>
<reference evidence="6" key="1">
    <citation type="submission" date="2016-10" db="EMBL/GenBank/DDBJ databases">
        <authorList>
            <person name="Varghese N."/>
            <person name="Submissions S."/>
        </authorList>
    </citation>
    <scope>NUCLEOTIDE SEQUENCE [LARGE SCALE GENOMIC DNA]</scope>
    <source>
        <strain evidence="6">DSM 44498</strain>
    </source>
</reference>
<dbReference type="InterPro" id="IPR018060">
    <property type="entry name" value="HTH_AraC"/>
</dbReference>
<dbReference type="PROSITE" id="PS01124">
    <property type="entry name" value="HTH_ARAC_FAMILY_2"/>
    <property type="match status" value="1"/>
</dbReference>
<gene>
    <name evidence="5" type="ORF">SAMN04490239_5737</name>
</gene>
<evidence type="ECO:0000313" key="5">
    <source>
        <dbReference type="EMBL" id="SEC85761.1"/>
    </source>
</evidence>
<evidence type="ECO:0000259" key="4">
    <source>
        <dbReference type="PROSITE" id="PS01124"/>
    </source>
</evidence>
<dbReference type="Gene3D" id="1.10.10.60">
    <property type="entry name" value="Homeodomain-like"/>
    <property type="match status" value="1"/>
</dbReference>
<sequence>MAWVRSAGLRGVRHVIEELGGDADELATRAGLPLASLDSDELLVRDTAMAAMLELAAQKLNCSDMGLRVALRQDLNLLGPLAIAVRNSRSIAEALDCTAKYLFVHARGLSVALVPDPRGVRGVVGCRYGYPPGVSAPPQSIDMGLLFLHRTLLYLNGGSYGLRSVELPHAGVAPLARYESLFGTHVTFNRDAAVLRVPRSLSRQPIAGGDRTTRHLALTYLEQHLSPPDLTVTTRAKALLRQSLGTSHLSIEATANLLAMSTRSLQRHLHSEGTNYGTILDDVRRERAATLLTETRLPLTQIAATIGLDNQATLSRYARRWWNTTARQKRQTASDST</sequence>